<dbReference type="InterPro" id="IPR002347">
    <property type="entry name" value="SDR_fam"/>
</dbReference>
<name>A0A0H2YRN3_CLOP1</name>
<evidence type="ECO:0000313" key="4">
    <source>
        <dbReference type="Proteomes" id="UP000001823"/>
    </source>
</evidence>
<dbReference type="RefSeq" id="WP_011591181.1">
    <property type="nucleotide sequence ID" value="NC_008261.1"/>
</dbReference>
<sequence length="296" mass="32439">MNPYCDNSINFEKLPKKFPPQHQSVQPGIESIMVPSPIFDNPDYKGSEKLKGKSVLITGGDSGIGRAVSIAFAKEGANIVISYLYENDDAETTKKYVEKYGGKCYLVPGDISNKNFCEKLVRFTVETLGGIDVLINNAGVQFPQNNINCISQEQLELTFKINIFSMFYLTQEALKYMKRGSTIVNTTSVTAYQGKENLIDYSSTKGAVVTFTRSLSQSIVKNGIRVNAVAPGPIWTPLIVSSFSEEEVARFGSDVPMKRAGQPFELAPAYVYLASDDSSYVTGQVLHVNGGTMVDS</sequence>
<dbReference type="SUPFAM" id="SSF51735">
    <property type="entry name" value="NAD(P)-binding Rossmann-fold domains"/>
    <property type="match status" value="1"/>
</dbReference>
<evidence type="ECO:0000256" key="1">
    <source>
        <dbReference type="ARBA" id="ARBA00006484"/>
    </source>
</evidence>
<dbReference type="STRING" id="195103.CPF_2925"/>
<organism evidence="3 4">
    <name type="scientific">Clostridium perfringens (strain ATCC 13124 / DSM 756 / JCM 1290 / NCIMB 6125 / NCTC 8237 / Type A)</name>
    <dbReference type="NCBI Taxonomy" id="195103"/>
    <lineage>
        <taxon>Bacteria</taxon>
        <taxon>Bacillati</taxon>
        <taxon>Bacillota</taxon>
        <taxon>Clostridia</taxon>
        <taxon>Eubacteriales</taxon>
        <taxon>Clostridiaceae</taxon>
        <taxon>Clostridium</taxon>
    </lineage>
</organism>
<dbReference type="Pfam" id="PF13561">
    <property type="entry name" value="adh_short_C2"/>
    <property type="match status" value="1"/>
</dbReference>
<dbReference type="FunFam" id="3.40.50.720:FF:000084">
    <property type="entry name" value="Short-chain dehydrogenase reductase"/>
    <property type="match status" value="1"/>
</dbReference>
<dbReference type="CDD" id="cd05355">
    <property type="entry name" value="SDR_c1"/>
    <property type="match status" value="1"/>
</dbReference>
<dbReference type="EMBL" id="CP000246">
    <property type="protein sequence ID" value="ABG83331.1"/>
    <property type="molecule type" value="Genomic_DNA"/>
</dbReference>
<dbReference type="KEGG" id="cpf:CPF_2925"/>
<protein>
    <submittedName>
        <fullName evidence="3">Oxidoreductase, short-chain dehydrogenase/reductase family</fullName>
    </submittedName>
</protein>
<dbReference type="Proteomes" id="UP000001823">
    <property type="component" value="Chromosome"/>
</dbReference>
<comment type="similarity">
    <text evidence="1">Belongs to the short-chain dehydrogenases/reductases (SDR) family.</text>
</comment>
<dbReference type="InterPro" id="IPR020904">
    <property type="entry name" value="Sc_DH/Rdtase_CS"/>
</dbReference>
<dbReference type="InterPro" id="IPR036291">
    <property type="entry name" value="NAD(P)-bd_dom_sf"/>
</dbReference>
<dbReference type="AlphaFoldDB" id="A0A0H2YRN3"/>
<evidence type="ECO:0000313" key="3">
    <source>
        <dbReference type="EMBL" id="ABG83331.1"/>
    </source>
</evidence>
<dbReference type="PANTHER" id="PTHR48107">
    <property type="entry name" value="NADPH-DEPENDENT ALDEHYDE REDUCTASE-LIKE PROTEIN, CHLOROPLASTIC-RELATED"/>
    <property type="match status" value="1"/>
</dbReference>
<evidence type="ECO:0000256" key="2">
    <source>
        <dbReference type="ARBA" id="ARBA00023002"/>
    </source>
</evidence>
<reference evidence="3 4" key="1">
    <citation type="journal article" date="2006" name="Genome Res.">
        <title>Skewed genomic variability in strains of the toxigenic bacterial pathogen, Clostridium perfringens.</title>
        <authorList>
            <person name="Myers G.S."/>
            <person name="Rasko D.A."/>
            <person name="Cheung J.K."/>
            <person name="Ravel J."/>
            <person name="Seshadri R."/>
            <person name="Deboy R.T."/>
            <person name="Ren Q."/>
            <person name="Varga J."/>
            <person name="Awad M.M."/>
            <person name="Brinkac L.M."/>
            <person name="Daugherty S.C."/>
            <person name="Haft D.H."/>
            <person name="Dodson R.J."/>
            <person name="Madupu R."/>
            <person name="Nelson W.C."/>
            <person name="Rosovitz M.J."/>
            <person name="Sullivan S.A."/>
            <person name="Khouri H."/>
            <person name="Dimitrov G.I."/>
            <person name="Watkins K.L."/>
            <person name="Mulligan S."/>
            <person name="Benton J."/>
            <person name="Radune D."/>
            <person name="Fisher D.J."/>
            <person name="Atkins H.S."/>
            <person name="Hiscox T."/>
            <person name="Jost B.H."/>
            <person name="Billington S.J."/>
            <person name="Songer J.G."/>
            <person name="McClane B.A."/>
            <person name="Titball R.W."/>
            <person name="Rood J.I."/>
            <person name="Melville S.B."/>
            <person name="Paulsen I.T."/>
        </authorList>
    </citation>
    <scope>NUCLEOTIDE SEQUENCE [LARGE SCALE GENOMIC DNA]</scope>
    <source>
        <strain evidence="4">ATCC 13124 / DSM 756 / JCM 1290 / NCIMB 6125 / NCTC 8237 / S 107 / Type A</strain>
    </source>
</reference>
<dbReference type="PANTHER" id="PTHR48107:SF16">
    <property type="entry name" value="NADPH-DEPENDENT ALDEHYDE REDUCTASE 1, CHLOROPLASTIC"/>
    <property type="match status" value="1"/>
</dbReference>
<dbReference type="HOGENOM" id="CLU_010194_4_1_9"/>
<dbReference type="PaxDb" id="195103-CPF_2925"/>
<accession>A0A0H2YRN3</accession>
<dbReference type="Gene3D" id="3.40.50.720">
    <property type="entry name" value="NAD(P)-binding Rossmann-like Domain"/>
    <property type="match status" value="1"/>
</dbReference>
<proteinExistence type="inferred from homology"/>
<gene>
    <name evidence="3" type="ordered locus">CPF_2925</name>
</gene>
<dbReference type="eggNOG" id="COG1028">
    <property type="taxonomic scope" value="Bacteria"/>
</dbReference>
<keyword evidence="4" id="KW-1185">Reference proteome</keyword>
<keyword evidence="2" id="KW-0560">Oxidoreductase</keyword>
<dbReference type="GO" id="GO:0016614">
    <property type="term" value="F:oxidoreductase activity, acting on CH-OH group of donors"/>
    <property type="evidence" value="ECO:0007669"/>
    <property type="project" value="UniProtKB-ARBA"/>
</dbReference>
<dbReference type="PRINTS" id="PR00080">
    <property type="entry name" value="SDRFAMILY"/>
</dbReference>
<dbReference type="PRINTS" id="PR00081">
    <property type="entry name" value="GDHRDH"/>
</dbReference>
<dbReference type="GeneID" id="93000796"/>
<dbReference type="NCBIfam" id="NF005214">
    <property type="entry name" value="PRK06701.1"/>
    <property type="match status" value="1"/>
</dbReference>
<dbReference type="GO" id="GO:0008206">
    <property type="term" value="P:bile acid metabolic process"/>
    <property type="evidence" value="ECO:0007669"/>
    <property type="project" value="UniProtKB-ARBA"/>
</dbReference>
<dbReference type="PROSITE" id="PS00061">
    <property type="entry name" value="ADH_SHORT"/>
    <property type="match status" value="1"/>
</dbReference>